<keyword evidence="2" id="KW-0808">Transferase</keyword>
<accession>A0ABS2QX02</accession>
<dbReference type="PANTHER" id="PTHR10285">
    <property type="entry name" value="URIDINE KINASE"/>
    <property type="match status" value="1"/>
</dbReference>
<protein>
    <submittedName>
        <fullName evidence="2">Uridine kinase</fullName>
        <ecNumber evidence="2">2.7.1.48</ecNumber>
    </submittedName>
</protein>
<keyword evidence="2" id="KW-0418">Kinase</keyword>
<reference evidence="2 3" key="1">
    <citation type="submission" date="2021-01" db="EMBL/GenBank/DDBJ databases">
        <title>Genomic Encyclopedia of Type Strains, Phase IV (KMG-IV): sequencing the most valuable type-strain genomes for metagenomic binning, comparative biology and taxonomic classification.</title>
        <authorList>
            <person name="Goeker M."/>
        </authorList>
    </citation>
    <scope>NUCLEOTIDE SEQUENCE [LARGE SCALE GENOMIC DNA]</scope>
    <source>
        <strain evidence="2 3">DSM 104297</strain>
    </source>
</reference>
<dbReference type="PRINTS" id="PR00988">
    <property type="entry name" value="URIDINKINASE"/>
</dbReference>
<dbReference type="InterPro" id="IPR003593">
    <property type="entry name" value="AAA+_ATPase"/>
</dbReference>
<evidence type="ECO:0000259" key="1">
    <source>
        <dbReference type="SMART" id="SM00382"/>
    </source>
</evidence>
<dbReference type="EMBL" id="JAFBFC010000004">
    <property type="protein sequence ID" value="MBM7703482.1"/>
    <property type="molecule type" value="Genomic_DNA"/>
</dbReference>
<organism evidence="2 3">
    <name type="scientific">Priestia iocasae</name>
    <dbReference type="NCBI Taxonomy" id="2291674"/>
    <lineage>
        <taxon>Bacteria</taxon>
        <taxon>Bacillati</taxon>
        <taxon>Bacillota</taxon>
        <taxon>Bacilli</taxon>
        <taxon>Bacillales</taxon>
        <taxon>Bacillaceae</taxon>
        <taxon>Priestia</taxon>
    </lineage>
</organism>
<evidence type="ECO:0000313" key="2">
    <source>
        <dbReference type="EMBL" id="MBM7703482.1"/>
    </source>
</evidence>
<dbReference type="InterPro" id="IPR006083">
    <property type="entry name" value="PRK/URK"/>
</dbReference>
<dbReference type="RefSeq" id="WP_205187375.1">
    <property type="nucleotide sequence ID" value="NZ_JAFBFC010000004.1"/>
</dbReference>
<keyword evidence="3" id="KW-1185">Reference proteome</keyword>
<dbReference type="GO" id="GO:0004849">
    <property type="term" value="F:uridine kinase activity"/>
    <property type="evidence" value="ECO:0007669"/>
    <property type="project" value="UniProtKB-EC"/>
</dbReference>
<comment type="caution">
    <text evidence="2">The sequence shown here is derived from an EMBL/GenBank/DDBJ whole genome shotgun (WGS) entry which is preliminary data.</text>
</comment>
<feature type="domain" description="AAA+ ATPase" evidence="1">
    <location>
        <begin position="6"/>
        <end position="136"/>
    </location>
</feature>
<dbReference type="Pfam" id="PF00485">
    <property type="entry name" value="PRK"/>
    <property type="match status" value="1"/>
</dbReference>
<dbReference type="InterPro" id="IPR027417">
    <property type="entry name" value="P-loop_NTPase"/>
</dbReference>
<name>A0ABS2QX02_9BACI</name>
<dbReference type="EC" id="2.7.1.48" evidence="2"/>
<sequence length="188" mass="21476">MGERNTCKVIGIAGGSGSGKTTFCHALATSLKGLRVRTLSTDDYFKEVKPSVHAPYNGKVYADYDHPNSVDMDKLNQDICYLTSSGMVDVLLIEGLMVLYVQKLREKLDLKVFVDCPSDERLVRRLRRDMHEESFRDISSEYLDLVRHRHHEFVEPTKWHADIILNGSNPTETSIAVVREWILSHLRV</sequence>
<dbReference type="Proteomes" id="UP000809829">
    <property type="component" value="Unassembled WGS sequence"/>
</dbReference>
<gene>
    <name evidence="2" type="ORF">JOC83_002331</name>
</gene>
<proteinExistence type="predicted"/>
<evidence type="ECO:0000313" key="3">
    <source>
        <dbReference type="Proteomes" id="UP000809829"/>
    </source>
</evidence>
<dbReference type="SUPFAM" id="SSF52540">
    <property type="entry name" value="P-loop containing nucleoside triphosphate hydrolases"/>
    <property type="match status" value="1"/>
</dbReference>
<dbReference type="SMART" id="SM00382">
    <property type="entry name" value="AAA"/>
    <property type="match status" value="1"/>
</dbReference>
<dbReference type="Gene3D" id="3.40.50.300">
    <property type="entry name" value="P-loop containing nucleotide triphosphate hydrolases"/>
    <property type="match status" value="2"/>
</dbReference>